<protein>
    <recommendedName>
        <fullName evidence="6">Nucleolar pre-ribosomal-associated protein 1</fullName>
    </recommendedName>
</protein>
<dbReference type="PANTHER" id="PTHR13500">
    <property type="entry name" value="NUCLEOLAR PRERIBOSOMAL-ASSOCIATED PROTEIN 1"/>
    <property type="match status" value="1"/>
</dbReference>
<dbReference type="Proteomes" id="UP000094389">
    <property type="component" value="Unassembled WGS sequence"/>
</dbReference>
<feature type="domain" description="URB1 C-terminal" evidence="2">
    <location>
        <begin position="1386"/>
        <end position="1579"/>
    </location>
</feature>
<dbReference type="OrthoDB" id="72892at2759"/>
<gene>
    <name evidence="4" type="ORF">CYBJADRAFT_151146</name>
</gene>
<organism evidence="4 5">
    <name type="scientific">Cyberlindnera jadinii (strain ATCC 18201 / CBS 1600 / BCRC 20928 / JCM 3617 / NBRC 0987 / NRRL Y-1542)</name>
    <name type="common">Torula yeast</name>
    <name type="synonym">Candida utilis</name>
    <dbReference type="NCBI Taxonomy" id="983966"/>
    <lineage>
        <taxon>Eukaryota</taxon>
        <taxon>Fungi</taxon>
        <taxon>Dikarya</taxon>
        <taxon>Ascomycota</taxon>
        <taxon>Saccharomycotina</taxon>
        <taxon>Saccharomycetes</taxon>
        <taxon>Phaffomycetales</taxon>
        <taxon>Phaffomycetaceae</taxon>
        <taxon>Cyberlindnera</taxon>
    </lineage>
</organism>
<dbReference type="GO" id="GO:0000466">
    <property type="term" value="P:maturation of 5.8S rRNA from tricistronic rRNA transcript (SSU-rRNA, 5.8S rRNA, LSU-rRNA)"/>
    <property type="evidence" value="ECO:0007669"/>
    <property type="project" value="TreeGrafter"/>
</dbReference>
<dbReference type="GO" id="GO:0000463">
    <property type="term" value="P:maturation of LSU-rRNA from tricistronic rRNA transcript (SSU-rRNA, 5.8S rRNA, LSU-rRNA)"/>
    <property type="evidence" value="ECO:0007669"/>
    <property type="project" value="TreeGrafter"/>
</dbReference>
<reference evidence="4 5" key="1">
    <citation type="journal article" date="2016" name="Proc. Natl. Acad. Sci. U.S.A.">
        <title>Comparative genomics of biotechnologically important yeasts.</title>
        <authorList>
            <person name="Riley R."/>
            <person name="Haridas S."/>
            <person name="Wolfe K.H."/>
            <person name="Lopes M.R."/>
            <person name="Hittinger C.T."/>
            <person name="Goeker M."/>
            <person name="Salamov A.A."/>
            <person name="Wisecaver J.H."/>
            <person name="Long T.M."/>
            <person name="Calvey C.H."/>
            <person name="Aerts A.L."/>
            <person name="Barry K.W."/>
            <person name="Choi C."/>
            <person name="Clum A."/>
            <person name="Coughlan A.Y."/>
            <person name="Deshpande S."/>
            <person name="Douglass A.P."/>
            <person name="Hanson S.J."/>
            <person name="Klenk H.-P."/>
            <person name="LaButti K.M."/>
            <person name="Lapidus A."/>
            <person name="Lindquist E.A."/>
            <person name="Lipzen A.M."/>
            <person name="Meier-Kolthoff J.P."/>
            <person name="Ohm R.A."/>
            <person name="Otillar R.P."/>
            <person name="Pangilinan J.L."/>
            <person name="Peng Y."/>
            <person name="Rokas A."/>
            <person name="Rosa C.A."/>
            <person name="Scheuner C."/>
            <person name="Sibirny A.A."/>
            <person name="Slot J.C."/>
            <person name="Stielow J.B."/>
            <person name="Sun H."/>
            <person name="Kurtzman C.P."/>
            <person name="Blackwell M."/>
            <person name="Grigoriev I.V."/>
            <person name="Jeffries T.W."/>
        </authorList>
    </citation>
    <scope>NUCLEOTIDE SEQUENCE [LARGE SCALE GENOMIC DNA]</scope>
    <source>
        <strain evidence="5">ATCC 18201 / CBS 1600 / BCRC 20928 / JCM 3617 / NBRC 0987 / NRRL Y-1542</strain>
    </source>
</reference>
<keyword evidence="5" id="KW-1185">Reference proteome</keyword>
<dbReference type="GO" id="GO:0005730">
    <property type="term" value="C:nucleolus"/>
    <property type="evidence" value="ECO:0007669"/>
    <property type="project" value="TreeGrafter"/>
</dbReference>
<sequence>MSERKKWKHNHDQAAGNAVDGGVLEKMDAFVQAEQLEVDELAHFLARGFAVQSVQSWSYFAQVNDHAKFTSSTQTLTRVIRACGEHEELVEYGVLIVKEVLTGYSKTLYRALSSLRASTTNPVIRMLNEIVIFKNGALLDDFIALFDFTLAVLPKLLIPTKTEQANVVSTKQKEHLSIRYCFIRFLINILKKSPPLLRRDFLNNNSKILTTWFKFIPVIDSDALIVLTLKTWDEFILKEQSFKKSTKLRVFNEWNLMKLVPVYYNGDKEIRDLLNGFITCVTTDSKYGIRFEPDELWFINSTSTSPIKVNGKNFRSHNKIIYGLLTNLKPWDDDMQLNTTVQILKASSELIPPYVNYLASRGLHDPKLTSYWISQTYLLSRIIRLEIPEEIVRYSGVHAPSKNTMAELIVPSVLNRSVLTKCLQSDVFLVRQLTAQLIMDSMIKLNSVLSLYNQKEWTMSKVELINSIYHRLPDLATVAHCVADSYKKQSETKILLATLLMVLNGYLSVFSDTFSFAQSISKPYMDTINQSQYSSIDLVLLDQFFKLQEGDTSQLKWWNKAGKACSLFTSLLKIASSSSQHSVVAKVSDLLTNLLKQTVVINYKKVKADPVVVLVESLQSSLKNWDDMDEAEKIWKLIDESVSRCVSTPFKYLDISNAHNKISPLVIALFEQWKFVDKTTSYKRMSKWFVLFIRSLIIIGEPAADLLQLVKEVELDFDYEPYLFTNCFEASIETLSNDTSLPHDTFYGIMTTSPVNNLSKHGIPTQHIDIVGALVRIESMVVDNSISFKKVEKLFADILSTIGDYWYTHPSEAKEFSQKKYWGSLFLKHTNEKGLFISQILLEIFSQLDAFDTTDLSIEVKRLLSSEQTEQTSVVLSESLWCLNNEEVRAQLTHSDVLLKKSALQVLLERKLTLESSQLAELLTISELHSILTEFVSGDLVVFGDVTLLFESALKDPKTFPIFTYLAKNPSLLPQLLQFVTSCNNDLLTTDVVSSLPDEVCRSHSDKGTLSELFKVSKSVAIRLLQDEDFTTIPFSQLSRVLSNKLSELTPDEKALIRDYALNKSSNKFSPEIPELLLAVSSFDEPEVVVWINKSVLYLTKIFAEFPEPPVHFLTFLKGFQSLILNVNVPSVLSKSHTNALLEVVFSKWTRNEDALELASSLVISSSRSSLEYVKLLQILANNDDNALLKPSPQKSKFFTSLILLRLFDFDPSKNATPSLQENILKMYSGSTRAEDLLLLKLMEKLESKLSASWIDLVYTWDFIDTADNDEELIGETRLIEKKKEGLLVILNKKFVVNGLNNYNVKRPRLEPWSHDSSANWDNVMAFYDQVSDLVSPNYSETVYDPLFLSLLIINNDELVKISAGEGEDLNVQTNIRRLVDSQLFASIVINLSSEDKTVKEVSKSILFSVLNTLKEETTTFKEKHLFELYVTKILFTIGNNTHEEIPPLVFSIITRMIPIINNPSHTLYEKVFRWILRAPFFKANEIPLYQEVTTVSTTENTDIYHNQVSWMLQILTTGIQTPQDIKLLRNKNVFEYVMNLLNSPYLPQRLRFQVLELISRVQEIEGGDILISRFGGMAHAEQTESYVSTSQKKGTDALAKEQELLNWKEIALKYGVLSQRKRLADWTQGDSQEFVKRMI</sequence>
<evidence type="ECO:0000259" key="1">
    <source>
        <dbReference type="Pfam" id="PF11707"/>
    </source>
</evidence>
<proteinExistence type="predicted"/>
<dbReference type="GeneID" id="30987755"/>
<dbReference type="InterPro" id="IPR032436">
    <property type="entry name" value="URB1_C"/>
</dbReference>
<dbReference type="InterPro" id="IPR021714">
    <property type="entry name" value="URB1_N"/>
</dbReference>
<evidence type="ECO:0000259" key="2">
    <source>
        <dbReference type="Pfam" id="PF16201"/>
    </source>
</evidence>
<dbReference type="RefSeq" id="XP_020070219.1">
    <property type="nucleotide sequence ID" value="XM_020213359.1"/>
</dbReference>
<feature type="domain" description="URB1 N-terminal" evidence="1">
    <location>
        <begin position="54"/>
        <end position="374"/>
    </location>
</feature>
<dbReference type="STRING" id="983966.A0A1E4S101"/>
<feature type="domain" description="URB1 central HEAT repeat" evidence="3">
    <location>
        <begin position="553"/>
        <end position="738"/>
    </location>
</feature>
<dbReference type="PANTHER" id="PTHR13500:SF0">
    <property type="entry name" value="NUCLEOLAR PRE-RIBOSOMAL-ASSOCIATED PROTEIN 1"/>
    <property type="match status" value="1"/>
</dbReference>
<dbReference type="EMBL" id="KV453931">
    <property type="protein sequence ID" value="ODV73180.1"/>
    <property type="molecule type" value="Genomic_DNA"/>
</dbReference>
<dbReference type="Pfam" id="PF26140">
    <property type="entry name" value="HEAT_URB1"/>
    <property type="match status" value="1"/>
</dbReference>
<evidence type="ECO:0000313" key="4">
    <source>
        <dbReference type="EMBL" id="ODV73180.1"/>
    </source>
</evidence>
<evidence type="ECO:0000313" key="5">
    <source>
        <dbReference type="Proteomes" id="UP000094389"/>
    </source>
</evidence>
<dbReference type="Pfam" id="PF16201">
    <property type="entry name" value="NopRA1"/>
    <property type="match status" value="1"/>
</dbReference>
<accession>A0A1E4S101</accession>
<dbReference type="InterPro" id="IPR039844">
    <property type="entry name" value="URB1"/>
</dbReference>
<dbReference type="InterPro" id="IPR059018">
    <property type="entry name" value="HEAT_URB1"/>
</dbReference>
<evidence type="ECO:0008006" key="6">
    <source>
        <dbReference type="Google" id="ProtNLM"/>
    </source>
</evidence>
<name>A0A1E4S101_CYBJN</name>
<dbReference type="Pfam" id="PF11707">
    <property type="entry name" value="Npa1"/>
    <property type="match status" value="1"/>
</dbReference>
<dbReference type="OMA" id="MTSYWFG"/>
<evidence type="ECO:0000259" key="3">
    <source>
        <dbReference type="Pfam" id="PF26140"/>
    </source>
</evidence>